<evidence type="ECO:0000256" key="3">
    <source>
        <dbReference type="ARBA" id="ARBA00022884"/>
    </source>
</evidence>
<keyword evidence="2" id="KW-0507">mRNA processing</keyword>
<protein>
    <recommendedName>
        <fullName evidence="8">RRM domain-containing protein</fullName>
    </recommendedName>
</protein>
<keyword evidence="3 6" id="KW-0694">RNA-binding</keyword>
<dbReference type="CDD" id="cd00590">
    <property type="entry name" value="RRM_SF"/>
    <property type="match status" value="1"/>
</dbReference>
<feature type="compositionally biased region" description="Basic and acidic residues" evidence="7">
    <location>
        <begin position="1"/>
        <end position="13"/>
    </location>
</feature>
<sequence>MKSDDCNEGEWKVQRRRRLPRQQAKDTSIAKTGRGGSVVDVFIPRKRRKGNPMIFAFVRFDSKGGAERAVRNLDGVFVGSKRMSVSLAKYHRPRAGNMVGDREGRSRALTGFDGKKEDDVRDEKTVNRNKETTVE</sequence>
<evidence type="ECO:0000256" key="5">
    <source>
        <dbReference type="ARBA" id="ARBA00023242"/>
    </source>
</evidence>
<dbReference type="EMBL" id="JASCZI010272450">
    <property type="protein sequence ID" value="MED6222279.1"/>
    <property type="molecule type" value="Genomic_DNA"/>
</dbReference>
<evidence type="ECO:0000256" key="2">
    <source>
        <dbReference type="ARBA" id="ARBA00022664"/>
    </source>
</evidence>
<dbReference type="InterPro" id="IPR051106">
    <property type="entry name" value="RNA-bind/splicing_reg"/>
</dbReference>
<evidence type="ECO:0000256" key="6">
    <source>
        <dbReference type="PROSITE-ProRule" id="PRU00176"/>
    </source>
</evidence>
<dbReference type="Gene3D" id="3.30.70.330">
    <property type="match status" value="1"/>
</dbReference>
<comment type="caution">
    <text evidence="9">The sequence shown here is derived from an EMBL/GenBank/DDBJ whole genome shotgun (WGS) entry which is preliminary data.</text>
</comment>
<dbReference type="Pfam" id="PF00076">
    <property type="entry name" value="RRM_1"/>
    <property type="match status" value="1"/>
</dbReference>
<dbReference type="SUPFAM" id="SSF54928">
    <property type="entry name" value="RNA-binding domain, RBD"/>
    <property type="match status" value="1"/>
</dbReference>
<feature type="region of interest" description="Disordered" evidence="7">
    <location>
        <begin position="1"/>
        <end position="35"/>
    </location>
</feature>
<evidence type="ECO:0000259" key="8">
    <source>
        <dbReference type="PROSITE" id="PS50102"/>
    </source>
</evidence>
<name>A0ABU6ZK24_9FABA</name>
<dbReference type="InterPro" id="IPR012677">
    <property type="entry name" value="Nucleotide-bd_a/b_plait_sf"/>
</dbReference>
<evidence type="ECO:0000313" key="10">
    <source>
        <dbReference type="Proteomes" id="UP001341840"/>
    </source>
</evidence>
<evidence type="ECO:0000256" key="4">
    <source>
        <dbReference type="ARBA" id="ARBA00023187"/>
    </source>
</evidence>
<feature type="compositionally biased region" description="Basic and acidic residues" evidence="7">
    <location>
        <begin position="113"/>
        <end position="135"/>
    </location>
</feature>
<dbReference type="SMART" id="SM00360">
    <property type="entry name" value="RRM"/>
    <property type="match status" value="1"/>
</dbReference>
<dbReference type="PROSITE" id="PS50102">
    <property type="entry name" value="RRM"/>
    <property type="match status" value="1"/>
</dbReference>
<reference evidence="9 10" key="1">
    <citation type="journal article" date="2023" name="Plants (Basel)">
        <title>Bridging the Gap: Combining Genomics and Transcriptomics Approaches to Understand Stylosanthes scabra, an Orphan Legume from the Brazilian Caatinga.</title>
        <authorList>
            <person name="Ferreira-Neto J.R.C."/>
            <person name="da Silva M.D."/>
            <person name="Binneck E."/>
            <person name="de Melo N.F."/>
            <person name="da Silva R.H."/>
            <person name="de Melo A.L.T.M."/>
            <person name="Pandolfi V."/>
            <person name="Bustamante F.O."/>
            <person name="Brasileiro-Vidal A.C."/>
            <person name="Benko-Iseppon A.M."/>
        </authorList>
    </citation>
    <scope>NUCLEOTIDE SEQUENCE [LARGE SCALE GENOMIC DNA]</scope>
    <source>
        <tissue evidence="9">Leaves</tissue>
    </source>
</reference>
<feature type="domain" description="RRM" evidence="8">
    <location>
        <begin position="19"/>
        <end position="90"/>
    </location>
</feature>
<dbReference type="InterPro" id="IPR000504">
    <property type="entry name" value="RRM_dom"/>
</dbReference>
<proteinExistence type="predicted"/>
<dbReference type="PANTHER" id="PTHR48028">
    <property type="entry name" value="GLYCINE-RICH RNA-BINDING PROTEIN RZ1A"/>
    <property type="match status" value="1"/>
</dbReference>
<evidence type="ECO:0000313" key="9">
    <source>
        <dbReference type="EMBL" id="MED6222279.1"/>
    </source>
</evidence>
<keyword evidence="5" id="KW-0539">Nucleus</keyword>
<dbReference type="InterPro" id="IPR035979">
    <property type="entry name" value="RBD_domain_sf"/>
</dbReference>
<gene>
    <name evidence="9" type="ORF">PIB30_062856</name>
</gene>
<evidence type="ECO:0000256" key="7">
    <source>
        <dbReference type="SAM" id="MobiDB-lite"/>
    </source>
</evidence>
<dbReference type="Proteomes" id="UP001341840">
    <property type="component" value="Unassembled WGS sequence"/>
</dbReference>
<feature type="region of interest" description="Disordered" evidence="7">
    <location>
        <begin position="95"/>
        <end position="135"/>
    </location>
</feature>
<comment type="subcellular location">
    <subcellularLocation>
        <location evidence="1">Nucleus</location>
    </subcellularLocation>
</comment>
<keyword evidence="4" id="KW-0508">mRNA splicing</keyword>
<organism evidence="9 10">
    <name type="scientific">Stylosanthes scabra</name>
    <dbReference type="NCBI Taxonomy" id="79078"/>
    <lineage>
        <taxon>Eukaryota</taxon>
        <taxon>Viridiplantae</taxon>
        <taxon>Streptophyta</taxon>
        <taxon>Embryophyta</taxon>
        <taxon>Tracheophyta</taxon>
        <taxon>Spermatophyta</taxon>
        <taxon>Magnoliopsida</taxon>
        <taxon>eudicotyledons</taxon>
        <taxon>Gunneridae</taxon>
        <taxon>Pentapetalae</taxon>
        <taxon>rosids</taxon>
        <taxon>fabids</taxon>
        <taxon>Fabales</taxon>
        <taxon>Fabaceae</taxon>
        <taxon>Papilionoideae</taxon>
        <taxon>50 kb inversion clade</taxon>
        <taxon>dalbergioids sensu lato</taxon>
        <taxon>Dalbergieae</taxon>
        <taxon>Pterocarpus clade</taxon>
        <taxon>Stylosanthes</taxon>
    </lineage>
</organism>
<keyword evidence="10" id="KW-1185">Reference proteome</keyword>
<dbReference type="PANTHER" id="PTHR48028:SF4">
    <property type="entry name" value="SC35-LIKE SPLICING FACTOR"/>
    <property type="match status" value="1"/>
</dbReference>
<evidence type="ECO:0000256" key="1">
    <source>
        <dbReference type="ARBA" id="ARBA00004123"/>
    </source>
</evidence>
<accession>A0ABU6ZK24</accession>